<protein>
    <recommendedName>
        <fullName evidence="4">DUF3108 domain-containing protein</fullName>
    </recommendedName>
</protein>
<keyword evidence="1" id="KW-0732">Signal</keyword>
<dbReference type="OrthoDB" id="6057441at2"/>
<dbReference type="RefSeq" id="WP_131449443.1">
    <property type="nucleotide sequence ID" value="NZ_SJZI01000042.1"/>
</dbReference>
<proteinExistence type="predicted"/>
<gene>
    <name evidence="2" type="ORF">EPD60_10705</name>
</gene>
<keyword evidence="3" id="KW-1185">Reference proteome</keyword>
<evidence type="ECO:0000313" key="2">
    <source>
        <dbReference type="EMBL" id="TCJ14452.1"/>
    </source>
</evidence>
<accession>A0A4V2NVR1</accession>
<dbReference type="EMBL" id="SJZI01000042">
    <property type="protein sequence ID" value="TCJ14452.1"/>
    <property type="molecule type" value="Genomic_DNA"/>
</dbReference>
<evidence type="ECO:0000313" key="3">
    <source>
        <dbReference type="Proteomes" id="UP000295334"/>
    </source>
</evidence>
<sequence length="247" mass="28165">MKRLATLLLLLTALQAGAQADTIDTRRGGLLTKYLKAGKASYVVYFTDSASGRRISSADIWDRGIELHDSLGRQWYRFSWQVWRRDSLAADVVSTGAVARMQPLAHEAEYKGRGHFGYVFDNGVVTVPPRWQRTAKDSTMNVRVDPPGFAFPMDLELFPLLPFKKVGQEFQMAFYEPGSPKSDYYKLTVTGREDLALPGGARVNCWLLRIDYGRGTSATFWIADKERVVLKMQEAFRGRYRYKVRLY</sequence>
<name>A0A4V2NVR1_9BACT</name>
<dbReference type="AlphaFoldDB" id="A0A4V2NVR1"/>
<evidence type="ECO:0008006" key="4">
    <source>
        <dbReference type="Google" id="ProtNLM"/>
    </source>
</evidence>
<dbReference type="Proteomes" id="UP000295334">
    <property type="component" value="Unassembled WGS sequence"/>
</dbReference>
<evidence type="ECO:0000256" key="1">
    <source>
        <dbReference type="SAM" id="SignalP"/>
    </source>
</evidence>
<feature type="chain" id="PRO_5020948956" description="DUF3108 domain-containing protein" evidence="1">
    <location>
        <begin position="19"/>
        <end position="247"/>
    </location>
</feature>
<dbReference type="InterPro" id="IPR021457">
    <property type="entry name" value="DUF3108"/>
</dbReference>
<reference evidence="2 3" key="1">
    <citation type="submission" date="2019-03" db="EMBL/GenBank/DDBJ databases">
        <authorList>
            <person name="Kim M.K.M."/>
        </authorList>
    </citation>
    <scope>NUCLEOTIDE SEQUENCE [LARGE SCALE GENOMIC DNA]</scope>
    <source>
        <strain evidence="2 3">17J68-12</strain>
    </source>
</reference>
<dbReference type="Pfam" id="PF11306">
    <property type="entry name" value="DUF3108"/>
    <property type="match status" value="1"/>
</dbReference>
<feature type="signal peptide" evidence="1">
    <location>
        <begin position="1"/>
        <end position="18"/>
    </location>
</feature>
<organism evidence="2 3">
    <name type="scientific">Flaviaesturariibacter flavus</name>
    <dbReference type="NCBI Taxonomy" id="2502780"/>
    <lineage>
        <taxon>Bacteria</taxon>
        <taxon>Pseudomonadati</taxon>
        <taxon>Bacteroidota</taxon>
        <taxon>Chitinophagia</taxon>
        <taxon>Chitinophagales</taxon>
        <taxon>Chitinophagaceae</taxon>
        <taxon>Flaviaestuariibacter</taxon>
    </lineage>
</organism>
<comment type="caution">
    <text evidence="2">The sequence shown here is derived from an EMBL/GenBank/DDBJ whole genome shotgun (WGS) entry which is preliminary data.</text>
</comment>